<reference evidence="2" key="1">
    <citation type="journal article" date="2015" name="Proc. Natl. Acad. Sci. U.S.A.">
        <title>Networks of energetic and metabolic interactions define dynamics in microbial communities.</title>
        <authorList>
            <person name="Embree M."/>
            <person name="Liu J.K."/>
            <person name="Al-Bassam M.M."/>
            <person name="Zengler K."/>
        </authorList>
    </citation>
    <scope>NUCLEOTIDE SEQUENCE</scope>
</reference>
<dbReference type="Gene3D" id="2.120.10.30">
    <property type="entry name" value="TolB, C-terminal domain"/>
    <property type="match status" value="3"/>
</dbReference>
<dbReference type="GO" id="GO:0016209">
    <property type="term" value="F:antioxidant activity"/>
    <property type="evidence" value="ECO:0007669"/>
    <property type="project" value="InterPro"/>
</dbReference>
<dbReference type="Pfam" id="PF13905">
    <property type="entry name" value="Thioredoxin_8"/>
    <property type="match status" value="1"/>
</dbReference>
<dbReference type="SUPFAM" id="SSF63825">
    <property type="entry name" value="YWTD domain"/>
    <property type="match status" value="1"/>
</dbReference>
<dbReference type="SUPFAM" id="SSF52833">
    <property type="entry name" value="Thioredoxin-like"/>
    <property type="match status" value="1"/>
</dbReference>
<dbReference type="InterPro" id="IPR036249">
    <property type="entry name" value="Thioredoxin-like_sf"/>
</dbReference>
<dbReference type="PROSITE" id="PS51352">
    <property type="entry name" value="THIOREDOXIN_2"/>
    <property type="match status" value="1"/>
</dbReference>
<dbReference type="GO" id="GO:0016491">
    <property type="term" value="F:oxidoreductase activity"/>
    <property type="evidence" value="ECO:0007669"/>
    <property type="project" value="InterPro"/>
</dbReference>
<dbReference type="AlphaFoldDB" id="A0A0W8FKA4"/>
<protein>
    <recommendedName>
        <fullName evidence="1">Thioredoxin domain-containing protein</fullName>
    </recommendedName>
</protein>
<dbReference type="InterPro" id="IPR012336">
    <property type="entry name" value="Thioredoxin-like_fold"/>
</dbReference>
<dbReference type="Gene3D" id="3.40.30.10">
    <property type="entry name" value="Glutaredoxin"/>
    <property type="match status" value="1"/>
</dbReference>
<dbReference type="EMBL" id="LNQE01001072">
    <property type="protein sequence ID" value="KUG21341.1"/>
    <property type="molecule type" value="Genomic_DNA"/>
</dbReference>
<dbReference type="PANTHER" id="PTHR46388:SF2">
    <property type="entry name" value="NHL REPEAT-CONTAINING PROTEIN 2"/>
    <property type="match status" value="1"/>
</dbReference>
<dbReference type="InterPro" id="IPR011042">
    <property type="entry name" value="6-blade_b-propeller_TolB-like"/>
</dbReference>
<gene>
    <name evidence="2" type="ORF">ASZ90_008905</name>
</gene>
<comment type="caution">
    <text evidence="2">The sequence shown here is derived from an EMBL/GenBank/DDBJ whole genome shotgun (WGS) entry which is preliminary data.</text>
</comment>
<feature type="domain" description="Thioredoxin" evidence="1">
    <location>
        <begin position="1"/>
        <end position="144"/>
    </location>
</feature>
<proteinExistence type="predicted"/>
<dbReference type="InterPro" id="IPR013766">
    <property type="entry name" value="Thioredoxin_domain"/>
</dbReference>
<evidence type="ECO:0000259" key="1">
    <source>
        <dbReference type="PROSITE" id="PS51352"/>
    </source>
</evidence>
<organism evidence="2">
    <name type="scientific">hydrocarbon metagenome</name>
    <dbReference type="NCBI Taxonomy" id="938273"/>
    <lineage>
        <taxon>unclassified sequences</taxon>
        <taxon>metagenomes</taxon>
        <taxon>ecological metagenomes</taxon>
    </lineage>
</organism>
<accession>A0A0W8FKA4</accession>
<sequence length="505" mass="55890">MRPTIPPEFPDTLEWLNTDRPLKLRDLVGRVVLLDFWTFCCINCIHDIPDMKRLMKKYPELVVIGVHSPKFEHEKRVENVLDAIRRYGIEHPVAIDSDRAVWQAFGISVWPSAVLIDPAGFIISKTSGGGVYEQLDPLIEYISREFAKRGMLKSERLEFGLIREEDRETLRFPGKIAADESDGGRLFLSDSNHHRILVISPAGDIIDIIGSGTPGDILGDFEGARFCMPQGLIYDTGEDCLYIADTGNHKVRKASFQTRTVETVAGTGQQASAGSAGGYGTAVPLSSPWDVTLLQDYLYIAMAGSHQIWRLNLATLEVRPYAGTGEEALIDGPREKAAFAQPSGITTDGSALYVADSETSAIRVIDHDTVMTLVGRGLFDFGDRDGPFRVARLQHPMGIEQESDRLYIADTFNHRLKSLNLREKYAVTETGSGLPGFRDGPAEQAEMNEPGGLVYLGGLWYIADTNNHALRIYDPVKMTVSTLMIAVPGERREPELPEGCPLPER</sequence>
<dbReference type="PANTHER" id="PTHR46388">
    <property type="entry name" value="NHL REPEAT-CONTAINING PROTEIN 2"/>
    <property type="match status" value="1"/>
</dbReference>
<evidence type="ECO:0000313" key="2">
    <source>
        <dbReference type="EMBL" id="KUG21341.1"/>
    </source>
</evidence>
<name>A0A0W8FKA4_9ZZZZ</name>